<organism evidence="1 2">
    <name type="scientific">Cylindrotheca closterium</name>
    <dbReference type="NCBI Taxonomy" id="2856"/>
    <lineage>
        <taxon>Eukaryota</taxon>
        <taxon>Sar</taxon>
        <taxon>Stramenopiles</taxon>
        <taxon>Ochrophyta</taxon>
        <taxon>Bacillariophyta</taxon>
        <taxon>Bacillariophyceae</taxon>
        <taxon>Bacillariophycidae</taxon>
        <taxon>Bacillariales</taxon>
        <taxon>Bacillariaceae</taxon>
        <taxon>Cylindrotheca</taxon>
    </lineage>
</organism>
<keyword evidence="2" id="KW-1185">Reference proteome</keyword>
<dbReference type="InterPro" id="IPR053139">
    <property type="entry name" value="Surface_bspA-like"/>
</dbReference>
<evidence type="ECO:0000313" key="1">
    <source>
        <dbReference type="EMBL" id="CAJ1965774.1"/>
    </source>
</evidence>
<proteinExistence type="predicted"/>
<dbReference type="SUPFAM" id="SSF52058">
    <property type="entry name" value="L domain-like"/>
    <property type="match status" value="1"/>
</dbReference>
<name>A0AAD2G7K0_9STRA</name>
<dbReference type="Proteomes" id="UP001295423">
    <property type="component" value="Unassembled WGS sequence"/>
</dbReference>
<sequence length="614" mass="68862">MQRLLHHSMTSFTYSGIYSNSIPIDVQNLIIDESADYLPDEVCRRRQELQQILFPSHFLQIGDRAFDLCVALTQVSFPNGLISIGEHAFHQCSSLVDVSLPDGLQKIGIRSFSQCSALKRIKVPSTVEIIENSAFSLCHTLAEVIFLEGLIKIGEYAFFECYCIREIKFPSTVETIESSAFSRCKALVDIDLPIRLKQFTYAFSDCSSLGEIDIPSSVETIGNGVFTGCTSLTDIRLREGLKRIGAASFSQATAIVKMKLPSTVTMIWDGAFSGCASLSEVDLPEGLVKIGAHALMDCVALSRIRVPSTTKIIDDFAFSGCMDLVSVEFPQIRKQALRIGDSAFRNCRSLINVAISSHMKLQCESESVDFGANAWRGCTWMNSPYGDLYTPRALEERFKKLPIHQKCYHSCDTTVDDLRLKVQATLSEDGDNPVEWKHSVDSFGMTPFHVLLSAASCRMDLLQLLLQTYPSSILNWRDVLGKRAIDHLSYIWTEETRLMMKAYLQKWLLDQMAGWGADQWRSDMADRISDISSEENKKRRDTCLRDAHFTLHRYERAEIKALLELALWKNDMVSSAVRAPVASAVADREGHKARCGASFVVPNVIDFLKPIFSE</sequence>
<dbReference type="PANTHER" id="PTHR45661">
    <property type="entry name" value="SURFACE ANTIGEN"/>
    <property type="match status" value="1"/>
</dbReference>
<dbReference type="EMBL" id="CAKOGP040002225">
    <property type="protein sequence ID" value="CAJ1965774.1"/>
    <property type="molecule type" value="Genomic_DNA"/>
</dbReference>
<evidence type="ECO:0000313" key="2">
    <source>
        <dbReference type="Proteomes" id="UP001295423"/>
    </source>
</evidence>
<dbReference type="Gene3D" id="3.80.10.10">
    <property type="entry name" value="Ribonuclease Inhibitor"/>
    <property type="match status" value="2"/>
</dbReference>
<reference evidence="1" key="1">
    <citation type="submission" date="2023-08" db="EMBL/GenBank/DDBJ databases">
        <authorList>
            <person name="Audoor S."/>
            <person name="Bilcke G."/>
        </authorList>
    </citation>
    <scope>NUCLEOTIDE SEQUENCE</scope>
</reference>
<dbReference type="PANTHER" id="PTHR45661:SF3">
    <property type="entry name" value="IG-LIKE DOMAIN-CONTAINING PROTEIN"/>
    <property type="match status" value="1"/>
</dbReference>
<accession>A0AAD2G7K0</accession>
<gene>
    <name evidence="1" type="ORF">CYCCA115_LOCUS21366</name>
</gene>
<dbReference type="Pfam" id="PF13306">
    <property type="entry name" value="LRR_5"/>
    <property type="match status" value="1"/>
</dbReference>
<protein>
    <submittedName>
        <fullName evidence="1">Uncharacterized protein</fullName>
    </submittedName>
</protein>
<comment type="caution">
    <text evidence="1">The sequence shown here is derived from an EMBL/GenBank/DDBJ whole genome shotgun (WGS) entry which is preliminary data.</text>
</comment>
<dbReference type="AlphaFoldDB" id="A0AAD2G7K0"/>
<dbReference type="InterPro" id="IPR032675">
    <property type="entry name" value="LRR_dom_sf"/>
</dbReference>
<dbReference type="InterPro" id="IPR026906">
    <property type="entry name" value="LRR_5"/>
</dbReference>